<sequence>MSNIDVVRAWKDEQYRMSLTTEERAQLPQNPAGMVELTDSDLEGVAGGYAEAVDIDVSVTKTSCCTYSTTATACC</sequence>
<dbReference type="Proteomes" id="UP000035579">
    <property type="component" value="Chromosome"/>
</dbReference>
<keyword evidence="4" id="KW-1185">Reference proteome</keyword>
<dbReference type="KEGG" id="age:AA314_03320"/>
<evidence type="ECO:0000313" key="4">
    <source>
        <dbReference type="Proteomes" id="UP000256345"/>
    </source>
</evidence>
<dbReference type="RefSeq" id="WP_047856213.1">
    <property type="nucleotide sequence ID" value="NZ_CP011509.1"/>
</dbReference>
<evidence type="ECO:0000313" key="1">
    <source>
        <dbReference type="EMBL" id="AKJ01694.1"/>
    </source>
</evidence>
<protein>
    <submittedName>
        <fullName evidence="2">Mersacidin/lichenicidin family type 2 lantibiotic</fullName>
    </submittedName>
</protein>
<organism evidence="1 3">
    <name type="scientific">Archangium gephyra</name>
    <dbReference type="NCBI Taxonomy" id="48"/>
    <lineage>
        <taxon>Bacteria</taxon>
        <taxon>Pseudomonadati</taxon>
        <taxon>Myxococcota</taxon>
        <taxon>Myxococcia</taxon>
        <taxon>Myxococcales</taxon>
        <taxon>Cystobacterineae</taxon>
        <taxon>Archangiaceae</taxon>
        <taxon>Archangium</taxon>
    </lineage>
</organism>
<dbReference type="EMBL" id="CP011509">
    <property type="protein sequence ID" value="AKJ01694.1"/>
    <property type="molecule type" value="Genomic_DNA"/>
</dbReference>
<accession>A0AAC8Q680</accession>
<proteinExistence type="predicted"/>
<evidence type="ECO:0000313" key="2">
    <source>
        <dbReference type="EMBL" id="REG34507.1"/>
    </source>
</evidence>
<evidence type="ECO:0000313" key="3">
    <source>
        <dbReference type="Proteomes" id="UP000035579"/>
    </source>
</evidence>
<dbReference type="EMBL" id="QUMU01000003">
    <property type="protein sequence ID" value="REG34507.1"/>
    <property type="molecule type" value="Genomic_DNA"/>
</dbReference>
<dbReference type="InterPro" id="IPR027635">
    <property type="entry name" value="Lantibiotic2_lead_pep_dom"/>
</dbReference>
<reference evidence="2 4" key="2">
    <citation type="submission" date="2018-08" db="EMBL/GenBank/DDBJ databases">
        <title>Genomic Encyclopedia of Archaeal and Bacterial Type Strains, Phase II (KMG-II): from individual species to whole genera.</title>
        <authorList>
            <person name="Goeker M."/>
        </authorList>
    </citation>
    <scope>NUCLEOTIDE SEQUENCE [LARGE SCALE GENOMIC DNA]</scope>
    <source>
        <strain evidence="2 4">DSM 2261</strain>
    </source>
</reference>
<dbReference type="NCBIfam" id="TIGR03898">
    <property type="entry name" value="lanti_MRSA_kill"/>
    <property type="match status" value="1"/>
</dbReference>
<dbReference type="AlphaFoldDB" id="A0AAC8Q680"/>
<dbReference type="Proteomes" id="UP000256345">
    <property type="component" value="Unassembled WGS sequence"/>
</dbReference>
<reference evidence="1 3" key="1">
    <citation type="submission" date="2015-05" db="EMBL/GenBank/DDBJ databases">
        <title>Genome assembly of Archangium gephyra DSM 2261.</title>
        <authorList>
            <person name="Sharma G."/>
            <person name="Subramanian S."/>
        </authorList>
    </citation>
    <scope>NUCLEOTIDE SEQUENCE [LARGE SCALE GENOMIC DNA]</scope>
    <source>
        <strain evidence="1 3">DSM 2261</strain>
    </source>
</reference>
<dbReference type="GO" id="GO:0042742">
    <property type="term" value="P:defense response to bacterium"/>
    <property type="evidence" value="ECO:0007669"/>
    <property type="project" value="InterPro"/>
</dbReference>
<gene>
    <name evidence="1" type="ORF">AA314_03320</name>
    <name evidence="2" type="ORF">ATI61_103407</name>
</gene>
<name>A0AAC8Q680_9BACT</name>